<sequence length="111" mass="11847">MDDDHNIHIIERVTGDAGGAINEDEYHATEGPSDAENSDATALVGAVDGVCLRLVAYNCQNGDIKEQEGCNELSNDGSVKGPFVGWEADHGRRSHQPPSTPTTFLLPSGFH</sequence>
<dbReference type="Proteomes" id="UP000243975">
    <property type="component" value="Unassembled WGS sequence"/>
</dbReference>
<evidence type="ECO:0000256" key="1">
    <source>
        <dbReference type="SAM" id="MobiDB-lite"/>
    </source>
</evidence>
<name>A0A124SCI7_CYNCS</name>
<feature type="region of interest" description="Disordered" evidence="1">
    <location>
        <begin position="14"/>
        <end position="37"/>
    </location>
</feature>
<gene>
    <name evidence="2" type="ORF">Ccrd_004018</name>
</gene>
<evidence type="ECO:0000313" key="3">
    <source>
        <dbReference type="Proteomes" id="UP000243975"/>
    </source>
</evidence>
<dbReference type="Gramene" id="KVH93940">
    <property type="protein sequence ID" value="KVH93940"/>
    <property type="gene ID" value="Ccrd_004018"/>
</dbReference>
<reference evidence="2 3" key="1">
    <citation type="journal article" date="2016" name="Sci. Rep.">
        <title>The genome sequence of the outbreeding globe artichoke constructed de novo incorporating a phase-aware low-pass sequencing strategy of F1 progeny.</title>
        <authorList>
            <person name="Scaglione D."/>
            <person name="Reyes-Chin-Wo S."/>
            <person name="Acquadro A."/>
            <person name="Froenicke L."/>
            <person name="Portis E."/>
            <person name="Beitel C."/>
            <person name="Tirone M."/>
            <person name="Mauro R."/>
            <person name="Lo Monaco A."/>
            <person name="Mauromicale G."/>
            <person name="Faccioli P."/>
            <person name="Cattivelli L."/>
            <person name="Rieseberg L."/>
            <person name="Michelmore R."/>
            <person name="Lanteri S."/>
        </authorList>
    </citation>
    <scope>NUCLEOTIDE SEQUENCE [LARGE SCALE GENOMIC DNA]</scope>
    <source>
        <strain evidence="2">2C</strain>
    </source>
</reference>
<comment type="caution">
    <text evidence="2">The sequence shown here is derived from an EMBL/GenBank/DDBJ whole genome shotgun (WGS) entry which is preliminary data.</text>
</comment>
<accession>A0A124SCI7</accession>
<feature type="compositionally biased region" description="Low complexity" evidence="1">
    <location>
        <begin position="101"/>
        <end position="111"/>
    </location>
</feature>
<dbReference type="AlphaFoldDB" id="A0A124SCI7"/>
<dbReference type="OMA" id="EYHATEG"/>
<feature type="region of interest" description="Disordered" evidence="1">
    <location>
        <begin position="73"/>
        <end position="111"/>
    </location>
</feature>
<dbReference type="EMBL" id="LEKV01004585">
    <property type="protein sequence ID" value="KVH93940.1"/>
    <property type="molecule type" value="Genomic_DNA"/>
</dbReference>
<keyword evidence="3" id="KW-1185">Reference proteome</keyword>
<proteinExistence type="predicted"/>
<evidence type="ECO:0000313" key="2">
    <source>
        <dbReference type="EMBL" id="KVH93940.1"/>
    </source>
</evidence>
<protein>
    <submittedName>
        <fullName evidence="2">Uncharacterized protein</fullName>
    </submittedName>
</protein>
<organism evidence="2 3">
    <name type="scientific">Cynara cardunculus var. scolymus</name>
    <name type="common">Globe artichoke</name>
    <name type="synonym">Cynara scolymus</name>
    <dbReference type="NCBI Taxonomy" id="59895"/>
    <lineage>
        <taxon>Eukaryota</taxon>
        <taxon>Viridiplantae</taxon>
        <taxon>Streptophyta</taxon>
        <taxon>Embryophyta</taxon>
        <taxon>Tracheophyta</taxon>
        <taxon>Spermatophyta</taxon>
        <taxon>Magnoliopsida</taxon>
        <taxon>eudicotyledons</taxon>
        <taxon>Gunneridae</taxon>
        <taxon>Pentapetalae</taxon>
        <taxon>asterids</taxon>
        <taxon>campanulids</taxon>
        <taxon>Asterales</taxon>
        <taxon>Asteraceae</taxon>
        <taxon>Carduoideae</taxon>
        <taxon>Cardueae</taxon>
        <taxon>Carduinae</taxon>
        <taxon>Cynara</taxon>
    </lineage>
</organism>